<dbReference type="GO" id="GO:0016740">
    <property type="term" value="F:transferase activity"/>
    <property type="evidence" value="ECO:0007669"/>
    <property type="project" value="UniProtKB-KW"/>
</dbReference>
<keyword evidence="4" id="KW-1185">Reference proteome</keyword>
<proteinExistence type="inferred from homology"/>
<dbReference type="SUPFAM" id="SSF53448">
    <property type="entry name" value="Nucleotide-diphospho-sugar transferases"/>
    <property type="match status" value="1"/>
</dbReference>
<dbReference type="CDD" id="cd02511">
    <property type="entry name" value="Beta4Glucosyltransferase"/>
    <property type="match status" value="1"/>
</dbReference>
<dbReference type="InterPro" id="IPR001173">
    <property type="entry name" value="Glyco_trans_2-like"/>
</dbReference>
<dbReference type="InterPro" id="IPR029044">
    <property type="entry name" value="Nucleotide-diphossugar_trans"/>
</dbReference>
<name>A0A5C6CX11_9BACT</name>
<evidence type="ECO:0000256" key="1">
    <source>
        <dbReference type="ARBA" id="ARBA00038494"/>
    </source>
</evidence>
<dbReference type="Proteomes" id="UP000316304">
    <property type="component" value="Unassembled WGS sequence"/>
</dbReference>
<evidence type="ECO:0000259" key="2">
    <source>
        <dbReference type="Pfam" id="PF00535"/>
    </source>
</evidence>
<comment type="caution">
    <text evidence="3">The sequence shown here is derived from an EMBL/GenBank/DDBJ whole genome shotgun (WGS) entry which is preliminary data.</text>
</comment>
<feature type="domain" description="Glycosyltransferase 2-like" evidence="2">
    <location>
        <begin position="3"/>
        <end position="112"/>
    </location>
</feature>
<dbReference type="EMBL" id="SJPT01000001">
    <property type="protein sequence ID" value="TWU27159.1"/>
    <property type="molecule type" value="Genomic_DNA"/>
</dbReference>
<reference evidence="3 4" key="1">
    <citation type="submission" date="2019-02" db="EMBL/GenBank/DDBJ databases">
        <title>Deep-cultivation of Planctomycetes and their phenomic and genomic characterization uncovers novel biology.</title>
        <authorList>
            <person name="Wiegand S."/>
            <person name="Jogler M."/>
            <person name="Boedeker C."/>
            <person name="Pinto D."/>
            <person name="Vollmers J."/>
            <person name="Rivas-Marin E."/>
            <person name="Kohn T."/>
            <person name="Peeters S.H."/>
            <person name="Heuer A."/>
            <person name="Rast P."/>
            <person name="Oberbeckmann S."/>
            <person name="Bunk B."/>
            <person name="Jeske O."/>
            <person name="Meyerdierks A."/>
            <person name="Storesund J.E."/>
            <person name="Kallscheuer N."/>
            <person name="Luecker S."/>
            <person name="Lage O.M."/>
            <person name="Pohl T."/>
            <person name="Merkel B.J."/>
            <person name="Hornburger P."/>
            <person name="Mueller R.-W."/>
            <person name="Bruemmer F."/>
            <person name="Labrenz M."/>
            <person name="Spormann A.M."/>
            <person name="Op Den Camp H."/>
            <person name="Overmann J."/>
            <person name="Amann R."/>
            <person name="Jetten M.S.M."/>
            <person name="Mascher T."/>
            <person name="Medema M.H."/>
            <person name="Devos D.P."/>
            <person name="Kaster A.-K."/>
            <person name="Ovreas L."/>
            <person name="Rohde M."/>
            <person name="Galperin M.Y."/>
            <person name="Jogler C."/>
        </authorList>
    </citation>
    <scope>NUCLEOTIDE SEQUENCE [LARGE SCALE GENOMIC DNA]</scope>
    <source>
        <strain evidence="3 4">Pla52o</strain>
    </source>
</reference>
<keyword evidence="3" id="KW-0808">Transferase</keyword>
<accession>A0A5C6CX11</accession>
<organism evidence="3 4">
    <name type="scientific">Novipirellula galeiformis</name>
    <dbReference type="NCBI Taxonomy" id="2528004"/>
    <lineage>
        <taxon>Bacteria</taxon>
        <taxon>Pseudomonadati</taxon>
        <taxon>Planctomycetota</taxon>
        <taxon>Planctomycetia</taxon>
        <taxon>Pirellulales</taxon>
        <taxon>Pirellulaceae</taxon>
        <taxon>Novipirellula</taxon>
    </lineage>
</organism>
<comment type="similarity">
    <text evidence="1">Belongs to the glycosyltransferase 2 family. WaaE/KdtX subfamily.</text>
</comment>
<protein>
    <submittedName>
        <fullName evidence="3">Glycosyl transferase family 2</fullName>
    </submittedName>
</protein>
<dbReference type="PANTHER" id="PTHR43630">
    <property type="entry name" value="POLY-BETA-1,6-N-ACETYL-D-GLUCOSAMINE SYNTHASE"/>
    <property type="match status" value="1"/>
</dbReference>
<dbReference type="PANTHER" id="PTHR43630:SF2">
    <property type="entry name" value="GLYCOSYLTRANSFERASE"/>
    <property type="match status" value="1"/>
</dbReference>
<dbReference type="AlphaFoldDB" id="A0A5C6CX11"/>
<dbReference type="Gene3D" id="3.90.550.10">
    <property type="entry name" value="Spore Coat Polysaccharide Biosynthesis Protein SpsA, Chain A"/>
    <property type="match status" value="1"/>
</dbReference>
<dbReference type="Pfam" id="PF00535">
    <property type="entry name" value="Glycos_transf_2"/>
    <property type="match status" value="1"/>
</dbReference>
<evidence type="ECO:0000313" key="4">
    <source>
        <dbReference type="Proteomes" id="UP000316304"/>
    </source>
</evidence>
<sequence>MISAIVICRNEAANIARCIQSLDWCSEVIVVDDNSTDGTADIARSAGAKVMNHAFESFASQRNWAMRQPQVQGEWILHFDADETSTPSFARAVSDAVRVAPNDCAAFALCRKTMFQGTWLKYSDGFPVWIMRLVRRNTPAFEDSGHGEVPIPRLVGTIPKINEPFIHDAFSKGISNWIERHNKYSTYESALERQAEPNFMFRQLISKDRAIRRHALRGLSRRLPARPVVRFFYQYLLKCGFLDGRPGLRFCLLMAIYEWFIILKKSERDLQ</sequence>
<gene>
    <name evidence="3" type="ORF">Pla52o_10230</name>
</gene>
<evidence type="ECO:0000313" key="3">
    <source>
        <dbReference type="EMBL" id="TWU27159.1"/>
    </source>
</evidence>